<proteinExistence type="predicted"/>
<reference evidence="1 2" key="1">
    <citation type="submission" date="2013-11" db="EMBL/GenBank/DDBJ databases">
        <title>The Genome Sequence of Phytophthora parasitica P1976.</title>
        <authorList>
            <consortium name="The Broad Institute Genomics Platform"/>
            <person name="Russ C."/>
            <person name="Tyler B."/>
            <person name="Panabieres F."/>
            <person name="Shan W."/>
            <person name="Tripathy S."/>
            <person name="Grunwald N."/>
            <person name="Machado M."/>
            <person name="Johnson C.S."/>
            <person name="Walker B."/>
            <person name="Young S."/>
            <person name="Zeng Q."/>
            <person name="Gargeya S."/>
            <person name="Fitzgerald M."/>
            <person name="Haas B."/>
            <person name="Abouelleil A."/>
            <person name="Allen A.W."/>
            <person name="Alvarado L."/>
            <person name="Arachchi H.M."/>
            <person name="Berlin A.M."/>
            <person name="Chapman S.B."/>
            <person name="Gainer-Dewar J."/>
            <person name="Goldberg J."/>
            <person name="Griggs A."/>
            <person name="Gujja S."/>
            <person name="Hansen M."/>
            <person name="Howarth C."/>
            <person name="Imamovic A."/>
            <person name="Ireland A."/>
            <person name="Larimer J."/>
            <person name="McCowan C."/>
            <person name="Murphy C."/>
            <person name="Pearson M."/>
            <person name="Poon T.W."/>
            <person name="Priest M."/>
            <person name="Roberts A."/>
            <person name="Saif S."/>
            <person name="Shea T."/>
            <person name="Sisk P."/>
            <person name="Sykes S."/>
            <person name="Wortman J."/>
            <person name="Nusbaum C."/>
            <person name="Birren B."/>
        </authorList>
    </citation>
    <scope>NUCLEOTIDE SEQUENCE [LARGE SCALE GENOMIC DNA]</scope>
    <source>
        <strain evidence="1 2">P1976</strain>
    </source>
</reference>
<comment type="caution">
    <text evidence="1">The sequence shown here is derived from an EMBL/GenBank/DDBJ whole genome shotgun (WGS) entry which is preliminary data.</text>
</comment>
<dbReference type="EMBL" id="ANJA01000937">
    <property type="protein sequence ID" value="ETO80895.1"/>
    <property type="molecule type" value="Genomic_DNA"/>
</dbReference>
<accession>A0A081APT4</accession>
<gene>
    <name evidence="1" type="ORF">F444_04702</name>
</gene>
<organism evidence="1 2">
    <name type="scientific">Phytophthora nicotianae P1976</name>
    <dbReference type="NCBI Taxonomy" id="1317066"/>
    <lineage>
        <taxon>Eukaryota</taxon>
        <taxon>Sar</taxon>
        <taxon>Stramenopiles</taxon>
        <taxon>Oomycota</taxon>
        <taxon>Peronosporomycetes</taxon>
        <taxon>Peronosporales</taxon>
        <taxon>Peronosporaceae</taxon>
        <taxon>Phytophthora</taxon>
    </lineage>
</organism>
<protein>
    <submittedName>
        <fullName evidence="1">Uncharacterized protein</fullName>
    </submittedName>
</protein>
<dbReference type="AlphaFoldDB" id="A0A081APT4"/>
<name>A0A081APT4_PHYNI</name>
<evidence type="ECO:0000313" key="2">
    <source>
        <dbReference type="Proteomes" id="UP000028582"/>
    </source>
</evidence>
<sequence length="33" mass="3707">MDHPFSSWVVRALVQSPMVVSMTLAYRTPTLAD</sequence>
<evidence type="ECO:0000313" key="1">
    <source>
        <dbReference type="EMBL" id="ETO80895.1"/>
    </source>
</evidence>
<dbReference type="Proteomes" id="UP000028582">
    <property type="component" value="Unassembled WGS sequence"/>
</dbReference>